<dbReference type="EMBL" id="BOOY01000019">
    <property type="protein sequence ID" value="GIJ03357.1"/>
    <property type="molecule type" value="Genomic_DNA"/>
</dbReference>
<evidence type="ECO:0000256" key="1">
    <source>
        <dbReference type="SAM" id="Phobius"/>
    </source>
</evidence>
<keyword evidence="3" id="KW-1185">Reference proteome</keyword>
<organism evidence="2 3">
    <name type="scientific">Spirilliplanes yamanashiensis</name>
    <dbReference type="NCBI Taxonomy" id="42233"/>
    <lineage>
        <taxon>Bacteria</taxon>
        <taxon>Bacillati</taxon>
        <taxon>Actinomycetota</taxon>
        <taxon>Actinomycetes</taxon>
        <taxon>Micromonosporales</taxon>
        <taxon>Micromonosporaceae</taxon>
        <taxon>Spirilliplanes</taxon>
    </lineage>
</organism>
<keyword evidence="1" id="KW-0472">Membrane</keyword>
<gene>
    <name evidence="2" type="ORF">Sya03_27090</name>
</gene>
<keyword evidence="1" id="KW-0812">Transmembrane</keyword>
<sequence length="53" mass="5235">MSVALIILGGILVGGTISLVKQGASRFSIVLTGVLALLALAGGILWMIPGEGS</sequence>
<proteinExistence type="predicted"/>
<name>A0A8J4DIR4_9ACTN</name>
<feature type="transmembrane region" description="Helical" evidence="1">
    <location>
        <begin position="28"/>
        <end position="48"/>
    </location>
</feature>
<protein>
    <recommendedName>
        <fullName evidence="4">Amidotransferase</fullName>
    </recommendedName>
</protein>
<keyword evidence="1" id="KW-1133">Transmembrane helix</keyword>
<dbReference type="RefSeq" id="WP_203938638.1">
    <property type="nucleotide sequence ID" value="NZ_BAAAGJ010000005.1"/>
</dbReference>
<dbReference type="Proteomes" id="UP000652013">
    <property type="component" value="Unassembled WGS sequence"/>
</dbReference>
<dbReference type="AlphaFoldDB" id="A0A8J4DIR4"/>
<reference evidence="2" key="1">
    <citation type="submission" date="2021-01" db="EMBL/GenBank/DDBJ databases">
        <title>Whole genome shotgun sequence of Spirilliplanes yamanashiensis NBRC 15828.</title>
        <authorList>
            <person name="Komaki H."/>
            <person name="Tamura T."/>
        </authorList>
    </citation>
    <scope>NUCLEOTIDE SEQUENCE</scope>
    <source>
        <strain evidence="2">NBRC 15828</strain>
    </source>
</reference>
<accession>A0A8J4DIR4</accession>
<evidence type="ECO:0008006" key="4">
    <source>
        <dbReference type="Google" id="ProtNLM"/>
    </source>
</evidence>
<evidence type="ECO:0000313" key="3">
    <source>
        <dbReference type="Proteomes" id="UP000652013"/>
    </source>
</evidence>
<comment type="caution">
    <text evidence="2">The sequence shown here is derived from an EMBL/GenBank/DDBJ whole genome shotgun (WGS) entry which is preliminary data.</text>
</comment>
<evidence type="ECO:0000313" key="2">
    <source>
        <dbReference type="EMBL" id="GIJ03357.1"/>
    </source>
</evidence>